<dbReference type="EMBL" id="BMAU01021076">
    <property type="protein sequence ID" value="GFX89631.1"/>
    <property type="molecule type" value="Genomic_DNA"/>
</dbReference>
<protein>
    <submittedName>
        <fullName evidence="1">Integrase catalytic domain-containing protein</fullName>
    </submittedName>
</protein>
<dbReference type="PANTHER" id="PTHR46888:SF1">
    <property type="entry name" value="RIBONUCLEASE H"/>
    <property type="match status" value="1"/>
</dbReference>
<dbReference type="AlphaFoldDB" id="A0A8X6RDB2"/>
<evidence type="ECO:0000313" key="1">
    <source>
        <dbReference type="EMBL" id="GFX89631.1"/>
    </source>
</evidence>
<accession>A0A8X6RDB2</accession>
<dbReference type="Proteomes" id="UP000887159">
    <property type="component" value="Unassembled WGS sequence"/>
</dbReference>
<reference evidence="1" key="1">
    <citation type="submission" date="2020-08" db="EMBL/GenBank/DDBJ databases">
        <title>Multicomponent nature underlies the extraordinary mechanical properties of spider dragline silk.</title>
        <authorList>
            <person name="Kono N."/>
            <person name="Nakamura H."/>
            <person name="Mori M."/>
            <person name="Yoshida Y."/>
            <person name="Ohtoshi R."/>
            <person name="Malay A.D."/>
            <person name="Moran D.A.P."/>
            <person name="Tomita M."/>
            <person name="Numata K."/>
            <person name="Arakawa K."/>
        </authorList>
    </citation>
    <scope>NUCLEOTIDE SEQUENCE</scope>
</reference>
<evidence type="ECO:0000313" key="2">
    <source>
        <dbReference type="Proteomes" id="UP000887159"/>
    </source>
</evidence>
<organism evidence="1 2">
    <name type="scientific">Trichonephila clavipes</name>
    <name type="common">Golden silk orbweaver</name>
    <name type="synonym">Nephila clavipes</name>
    <dbReference type="NCBI Taxonomy" id="2585209"/>
    <lineage>
        <taxon>Eukaryota</taxon>
        <taxon>Metazoa</taxon>
        <taxon>Ecdysozoa</taxon>
        <taxon>Arthropoda</taxon>
        <taxon>Chelicerata</taxon>
        <taxon>Arachnida</taxon>
        <taxon>Araneae</taxon>
        <taxon>Araneomorphae</taxon>
        <taxon>Entelegynae</taxon>
        <taxon>Araneoidea</taxon>
        <taxon>Nephilidae</taxon>
        <taxon>Trichonephila</taxon>
    </lineage>
</organism>
<gene>
    <name evidence="1" type="primary">AVEN_266307_1</name>
    <name evidence="1" type="ORF">TNCV_3710631</name>
</gene>
<dbReference type="PANTHER" id="PTHR46888">
    <property type="entry name" value="ZINC KNUCKLE DOMAINCONTAINING PROTEIN-RELATED"/>
    <property type="match status" value="1"/>
</dbReference>
<comment type="caution">
    <text evidence="1">The sequence shown here is derived from an EMBL/GenBank/DDBJ whole genome shotgun (WGS) entry which is preliminary data.</text>
</comment>
<sequence length="431" mass="49835">MFKGAKKEDLRRIASELELCVSDKLTVLDFMDLIKNCDRCKNDPDSVHELANLIIEERKYDESQQLELEKIREKSKLDLEIARIRANDKDNNTEVNCNDSFSVDSLIKSIRTLTVKIPNKPEGWCFFFLSLERAFAAKSVTDKFKPEILLNLLGEKAANIIIYLNDEDLKNYDKIKSIILQEFEPTPQSCLENFKKATRQNCESHVQFASRLTTNWEYYLKLRNVSNFEVLKQLIVSDKIFSTLDKETASLISVRQANKWFDPLTLGKEIDLFYSSRGKPLSEKINYCRKNQNSKNMSRVFFSDVKGKKCVLCQSNSHFLNKCPQYKQLSVNKRAELVKNNSLCFNCLNLHRVKFCKSKVLCKCCQKSIIILCVSLETQILRVKGSFNLLHWGAERAGNRGILDGSTFTEGVCVQTHKLHREDFERGVFRV</sequence>
<keyword evidence="2" id="KW-1185">Reference proteome</keyword>
<proteinExistence type="predicted"/>
<name>A0A8X6RDB2_TRICX</name>